<dbReference type="Pfam" id="PF24662">
    <property type="entry name" value="DUF7650"/>
    <property type="match status" value="1"/>
</dbReference>
<accession>A0AAP0L1U0</accession>
<dbReference type="GO" id="GO:0003714">
    <property type="term" value="F:transcription corepressor activity"/>
    <property type="evidence" value="ECO:0007669"/>
    <property type="project" value="TreeGrafter"/>
</dbReference>
<dbReference type="SUPFAM" id="SSF46689">
    <property type="entry name" value="Homeodomain-like"/>
    <property type="match status" value="1"/>
</dbReference>
<dbReference type="Proteomes" id="UP001420932">
    <property type="component" value="Unassembled WGS sequence"/>
</dbReference>
<keyword evidence="4" id="KW-0539">Nucleus</keyword>
<dbReference type="PANTHER" id="PTHR13859:SF11">
    <property type="entry name" value="GRUNGE, ISOFORM J"/>
    <property type="match status" value="1"/>
</dbReference>
<feature type="region of interest" description="Disordered" evidence="5">
    <location>
        <begin position="623"/>
        <end position="665"/>
    </location>
</feature>
<feature type="compositionally biased region" description="Acidic residues" evidence="5">
    <location>
        <begin position="637"/>
        <end position="648"/>
    </location>
</feature>
<dbReference type="EMBL" id="JBBNAF010000003">
    <property type="protein sequence ID" value="KAK9161520.1"/>
    <property type="molecule type" value="Genomic_DNA"/>
</dbReference>
<feature type="transmembrane region" description="Helical" evidence="6">
    <location>
        <begin position="51"/>
        <end position="71"/>
    </location>
</feature>
<organism evidence="8 9">
    <name type="scientific">Stephania yunnanensis</name>
    <dbReference type="NCBI Taxonomy" id="152371"/>
    <lineage>
        <taxon>Eukaryota</taxon>
        <taxon>Viridiplantae</taxon>
        <taxon>Streptophyta</taxon>
        <taxon>Embryophyta</taxon>
        <taxon>Tracheophyta</taxon>
        <taxon>Spermatophyta</taxon>
        <taxon>Magnoliopsida</taxon>
        <taxon>Ranunculales</taxon>
        <taxon>Menispermaceae</taxon>
        <taxon>Menispermoideae</taxon>
        <taxon>Cissampelideae</taxon>
        <taxon>Stephania</taxon>
    </lineage>
</organism>
<feature type="transmembrane region" description="Helical" evidence="6">
    <location>
        <begin position="21"/>
        <end position="45"/>
    </location>
</feature>
<keyword evidence="6" id="KW-0812">Transmembrane</keyword>
<feature type="transmembrane region" description="Helical" evidence="6">
    <location>
        <begin position="83"/>
        <end position="103"/>
    </location>
</feature>
<dbReference type="PANTHER" id="PTHR13859">
    <property type="entry name" value="ATROPHIN-RELATED"/>
    <property type="match status" value="1"/>
</dbReference>
<dbReference type="Gene3D" id="1.10.10.60">
    <property type="entry name" value="Homeodomain-like"/>
    <property type="match status" value="1"/>
</dbReference>
<keyword evidence="9" id="KW-1185">Reference proteome</keyword>
<dbReference type="InterPro" id="IPR017884">
    <property type="entry name" value="SANT_dom"/>
</dbReference>
<gene>
    <name evidence="8" type="ORF">Syun_007861</name>
</gene>
<evidence type="ECO:0000313" key="9">
    <source>
        <dbReference type="Proteomes" id="UP001420932"/>
    </source>
</evidence>
<evidence type="ECO:0000256" key="6">
    <source>
        <dbReference type="SAM" id="Phobius"/>
    </source>
</evidence>
<name>A0AAP0L1U0_9MAGN</name>
<dbReference type="FunFam" id="1.10.10.60:FF:000374">
    <property type="entry name" value="Arginine-glutamic acid dipeptide repeat protein"/>
    <property type="match status" value="1"/>
</dbReference>
<dbReference type="Pfam" id="PF25826">
    <property type="entry name" value="DUF7952"/>
    <property type="match status" value="1"/>
</dbReference>
<evidence type="ECO:0000256" key="5">
    <source>
        <dbReference type="SAM" id="MobiDB-lite"/>
    </source>
</evidence>
<protein>
    <recommendedName>
        <fullName evidence="7">SANT domain-containing protein</fullName>
    </recommendedName>
</protein>
<comment type="subcellular location">
    <subcellularLocation>
        <location evidence="1">Nucleus</location>
    </subcellularLocation>
</comment>
<evidence type="ECO:0000256" key="2">
    <source>
        <dbReference type="ARBA" id="ARBA00023015"/>
    </source>
</evidence>
<dbReference type="InterPro" id="IPR057712">
    <property type="entry name" value="DUF7952"/>
</dbReference>
<dbReference type="AlphaFoldDB" id="A0AAP0L1U0"/>
<keyword evidence="6" id="KW-0472">Membrane</keyword>
<comment type="caution">
    <text evidence="8">The sequence shown here is derived from an EMBL/GenBank/DDBJ whole genome shotgun (WGS) entry which is preliminary data.</text>
</comment>
<evidence type="ECO:0000256" key="1">
    <source>
        <dbReference type="ARBA" id="ARBA00004123"/>
    </source>
</evidence>
<evidence type="ECO:0000313" key="8">
    <source>
        <dbReference type="EMBL" id="KAK9161520.1"/>
    </source>
</evidence>
<feature type="region of interest" description="Disordered" evidence="5">
    <location>
        <begin position="834"/>
        <end position="869"/>
    </location>
</feature>
<sequence length="1007" mass="111932">MYLRAFSVSGAEETQRLVKESAFACFLVWCLGLCLLSGFCLICFVDVVFHVFVLVGVGSMDLGFLESVFRWVIRASSLRGSGFLVLVLLLVLALVLVLVMDLLDIYEDSVMDASEPSLSQESACVNGTFGDPEILPRIGDEYQVKVPLLDLEYNRCQIMEVPTDREVIDEVAYTFVAGLPIPLTWIRNRVSGIRHDITECHDRSGVSDSSGTGKLESAKEELMITIDEDSNLELKPYATALDENRLEEPTSGEYTVMDVENSGEVPLRQTELCKLNQQTDKGYLPVPGTTEKSWSDMEIESFLLGLYIFGKNLVQIRRFVESKEMGDILSYYYGKFYSSDGYRRWSECRKLRGRRSVHGQKIFTGSRQQELFSRLLPQVSNEDQNNLLQASKSFGEGKISLEDYVSKLKDTVGMKALIEAVGIGKGKQDLTGITDPVKTNQVVTLRQEIPTGKECNSLTSADIVKFLTGGFRLSKARSNDLFWEAVWPRLLARGWHSEQPKHFASKHSLVFLIPGVKKFSRRRHVKGNHYFDSVSDVLNKVALDPSLIEVDIEAAGSNIKEEYQLGTEVKVDQDGSSDPQRHCYLRPKTSNCNSDLMKFTIVDTSSTEEEPLKIRELKTLPAGITINTSTPSSSSSENDDENSEEEGELDYKSMPSIDQHYADSSKSSKDLLEKKLCPNTSENVSSLVKKEFQDNGSVIADVSRHVSVVNEKNPRNVKSGRRIKPGQLNHMAPVTKRRRLTACANSETSIMKNRTVLSEFKEENSSCHLNSTEANANADLEVETYREKVTIKCTAKSSSNDNGERISTRHSLTAEQSEEKVTMIDLNLPHLPQDFESGEPCNTGAATAQVDPSEKGSSLPTETNREQDSHVMGTSNSVAGVENHPVAGARRQSTRNRPLTTRALEALECGFFNVKRRRRGAEDMVRDNLTPRASRRARVGIGTTTDLDGVATDILDPEANAVIEEGCSSNTDMAIGYQVCSERKGKRELVSIPQASFHPEILAGKDS</sequence>
<dbReference type="PROSITE" id="PS51293">
    <property type="entry name" value="SANT"/>
    <property type="match status" value="1"/>
</dbReference>
<dbReference type="InterPro" id="IPR009057">
    <property type="entry name" value="Homeodomain-like_sf"/>
</dbReference>
<evidence type="ECO:0000256" key="4">
    <source>
        <dbReference type="ARBA" id="ARBA00023242"/>
    </source>
</evidence>
<proteinExistence type="predicted"/>
<feature type="domain" description="SANT" evidence="7">
    <location>
        <begin position="289"/>
        <end position="340"/>
    </location>
</feature>
<dbReference type="InterPro" id="IPR056067">
    <property type="entry name" value="DUF7650"/>
</dbReference>
<keyword evidence="3" id="KW-0804">Transcription</keyword>
<reference evidence="8 9" key="1">
    <citation type="submission" date="2024-01" db="EMBL/GenBank/DDBJ databases">
        <title>Genome assemblies of Stephania.</title>
        <authorList>
            <person name="Yang L."/>
        </authorList>
    </citation>
    <scope>NUCLEOTIDE SEQUENCE [LARGE SCALE GENOMIC DNA]</scope>
    <source>
        <strain evidence="8">YNDBR</strain>
        <tissue evidence="8">Leaf</tissue>
    </source>
</reference>
<evidence type="ECO:0000259" key="7">
    <source>
        <dbReference type="PROSITE" id="PS51293"/>
    </source>
</evidence>
<keyword evidence="6" id="KW-1133">Transmembrane helix</keyword>
<evidence type="ECO:0000256" key="3">
    <source>
        <dbReference type="ARBA" id="ARBA00023163"/>
    </source>
</evidence>
<dbReference type="GO" id="GO:0005634">
    <property type="term" value="C:nucleus"/>
    <property type="evidence" value="ECO:0007669"/>
    <property type="project" value="UniProtKB-SubCell"/>
</dbReference>
<keyword evidence="2" id="KW-0805">Transcription regulation</keyword>